<feature type="transmembrane region" description="Helical" evidence="5">
    <location>
        <begin position="318"/>
        <end position="341"/>
    </location>
</feature>
<comment type="subcellular location">
    <subcellularLocation>
        <location evidence="1">Cell membrane</location>
        <topology evidence="1">Multi-pass membrane protein</topology>
    </subcellularLocation>
</comment>
<dbReference type="PANTHER" id="PTHR23546:SF1">
    <property type="entry name" value="MEMBRANE PROTEIN"/>
    <property type="match status" value="1"/>
</dbReference>
<keyword evidence="4 5" id="KW-0472">Membrane</keyword>
<dbReference type="GO" id="GO:0022857">
    <property type="term" value="F:transmembrane transporter activity"/>
    <property type="evidence" value="ECO:0007669"/>
    <property type="project" value="InterPro"/>
</dbReference>
<dbReference type="PROSITE" id="PS50850">
    <property type="entry name" value="MFS"/>
    <property type="match status" value="1"/>
</dbReference>
<keyword evidence="2 5" id="KW-0812">Transmembrane</keyword>
<dbReference type="SUPFAM" id="SSF103473">
    <property type="entry name" value="MFS general substrate transporter"/>
    <property type="match status" value="1"/>
</dbReference>
<evidence type="ECO:0000313" key="8">
    <source>
        <dbReference type="Proteomes" id="UP000275951"/>
    </source>
</evidence>
<dbReference type="RefSeq" id="WP_108726793.1">
    <property type="nucleotide sequence ID" value="NZ_CP029001.1"/>
</dbReference>
<dbReference type="Proteomes" id="UP000275951">
    <property type="component" value="Chromosome"/>
</dbReference>
<feature type="transmembrane region" description="Helical" evidence="5">
    <location>
        <begin position="382"/>
        <end position="401"/>
    </location>
</feature>
<feature type="transmembrane region" description="Helical" evidence="5">
    <location>
        <begin position="83"/>
        <end position="102"/>
    </location>
</feature>
<dbReference type="AlphaFoldDB" id="A0A3S9QKT4"/>
<dbReference type="GO" id="GO:0005886">
    <property type="term" value="C:plasma membrane"/>
    <property type="evidence" value="ECO:0007669"/>
    <property type="project" value="UniProtKB-SubCell"/>
</dbReference>
<dbReference type="InterPro" id="IPR011701">
    <property type="entry name" value="MFS"/>
</dbReference>
<feature type="domain" description="Major facilitator superfamily (MFS) profile" evidence="6">
    <location>
        <begin position="1"/>
        <end position="404"/>
    </location>
</feature>
<feature type="transmembrane region" description="Helical" evidence="5">
    <location>
        <begin position="155"/>
        <end position="177"/>
    </location>
</feature>
<evidence type="ECO:0000256" key="1">
    <source>
        <dbReference type="ARBA" id="ARBA00004651"/>
    </source>
</evidence>
<evidence type="ECO:0000256" key="2">
    <source>
        <dbReference type="ARBA" id="ARBA00022692"/>
    </source>
</evidence>
<feature type="transmembrane region" description="Helical" evidence="5">
    <location>
        <begin position="183"/>
        <end position="206"/>
    </location>
</feature>
<proteinExistence type="predicted"/>
<protein>
    <submittedName>
        <fullName evidence="7">MFS transporter</fullName>
    </submittedName>
</protein>
<dbReference type="InterPro" id="IPR020846">
    <property type="entry name" value="MFS_dom"/>
</dbReference>
<dbReference type="Gene3D" id="1.20.1250.20">
    <property type="entry name" value="MFS general substrate transporter like domains"/>
    <property type="match status" value="1"/>
</dbReference>
<gene>
    <name evidence="7" type="ORF">EBQ10_03300</name>
</gene>
<name>A0A3S9QKT4_9ACTO</name>
<keyword evidence="3 5" id="KW-1133">Transmembrane helix</keyword>
<sequence length="411" mass="43347">MDTETVKRKVTLPKAAQAPIVYATLMLALMGQMLLNPLIAPLARELGMKEWHMGAAISLAAIMLALTSPFWGKASQRHGAKKILLISMTIAMLALACVATISDLGMRGIWVGPSMVIAFLIARGVIYGSAISAVSPTVQTHLVTHTEDEPQRVKAVGGIGASTTISMVLGTVLGGVLAATGGLMLPLIAMPLMMLFGIIVLAVLFQPEDTLAAPARPTTISYFDPRVFPFLISGLMIYLMFASISTLLGFIIQDRFSLRSEQTVSVTAIYMVLMSIMLVFAQAGLAAKLGWNSVQLLRRGLLLTLIGVALFLPGHSYILFGLATVLFGLGVGLAVPGYTAGPTMELSPQEQGSLAGLVNSNNGIAFAVAPVSATALYGVHPLLPLSVTIGLLAVASLLSFSHPKLRELAKR</sequence>
<dbReference type="InterPro" id="IPR036259">
    <property type="entry name" value="MFS_trans_sf"/>
</dbReference>
<evidence type="ECO:0000256" key="4">
    <source>
        <dbReference type="ARBA" id="ARBA00023136"/>
    </source>
</evidence>
<dbReference type="EMBL" id="CP033905">
    <property type="protein sequence ID" value="AZR06413.1"/>
    <property type="molecule type" value="Genomic_DNA"/>
</dbReference>
<feature type="transmembrane region" description="Helical" evidence="5">
    <location>
        <begin position="264"/>
        <end position="284"/>
    </location>
</feature>
<dbReference type="PANTHER" id="PTHR23546">
    <property type="entry name" value="TRANSPORT PROTEIN"/>
    <property type="match status" value="1"/>
</dbReference>
<dbReference type="Pfam" id="PF07690">
    <property type="entry name" value="MFS_1"/>
    <property type="match status" value="1"/>
</dbReference>
<evidence type="ECO:0000259" key="6">
    <source>
        <dbReference type="PROSITE" id="PS50850"/>
    </source>
</evidence>
<feature type="transmembrane region" description="Helical" evidence="5">
    <location>
        <begin position="51"/>
        <end position="71"/>
    </location>
</feature>
<feature type="transmembrane region" description="Helical" evidence="5">
    <location>
        <begin position="227"/>
        <end position="252"/>
    </location>
</feature>
<evidence type="ECO:0000313" key="7">
    <source>
        <dbReference type="EMBL" id="AZR06413.1"/>
    </source>
</evidence>
<feature type="transmembrane region" description="Helical" evidence="5">
    <location>
        <begin position="296"/>
        <end position="312"/>
    </location>
</feature>
<evidence type="ECO:0000256" key="3">
    <source>
        <dbReference type="ARBA" id="ARBA00022989"/>
    </source>
</evidence>
<organism evidence="7 8">
    <name type="scientific">Trueperella pyogenes</name>
    <dbReference type="NCBI Taxonomy" id="1661"/>
    <lineage>
        <taxon>Bacteria</taxon>
        <taxon>Bacillati</taxon>
        <taxon>Actinomycetota</taxon>
        <taxon>Actinomycetes</taxon>
        <taxon>Actinomycetales</taxon>
        <taxon>Actinomycetaceae</taxon>
        <taxon>Trueperella</taxon>
    </lineage>
</organism>
<evidence type="ECO:0000256" key="5">
    <source>
        <dbReference type="SAM" id="Phobius"/>
    </source>
</evidence>
<reference evidence="7 8" key="1">
    <citation type="submission" date="2018-11" db="EMBL/GenBank/DDBJ databases">
        <title>Multidrug-resistant genes are associated with an 42-kb island TGI1 carrying a complex class 1 integron in a Trueperella pyogenes.</title>
        <authorList>
            <person name="Dong W."/>
        </authorList>
    </citation>
    <scope>NUCLEOTIDE SEQUENCE [LARGE SCALE GENOMIC DNA]</scope>
    <source>
        <strain evidence="7 8">TP4</strain>
    </source>
</reference>
<accession>A0A3S9QKT4</accession>
<feature type="transmembrane region" description="Helical" evidence="5">
    <location>
        <begin position="20"/>
        <end position="39"/>
    </location>
</feature>